<accession>A0A9D3TDT8</accession>
<name>A0A9D3TDT8_MEGAT</name>
<dbReference type="SUPFAM" id="SSF53098">
    <property type="entry name" value="Ribonuclease H-like"/>
    <property type="match status" value="1"/>
</dbReference>
<dbReference type="EMBL" id="JAFDVH010000001">
    <property type="protein sequence ID" value="KAG7491382.1"/>
    <property type="molecule type" value="Genomic_DNA"/>
</dbReference>
<evidence type="ECO:0000259" key="7">
    <source>
        <dbReference type="Pfam" id="PF05699"/>
    </source>
</evidence>
<comment type="caution">
    <text evidence="8">The sequence shown here is derived from an EMBL/GenBank/DDBJ whole genome shotgun (WGS) entry which is preliminary data.</text>
</comment>
<evidence type="ECO:0000256" key="5">
    <source>
        <dbReference type="ARBA" id="ARBA00023242"/>
    </source>
</evidence>
<keyword evidence="4" id="KW-0862">Zinc</keyword>
<dbReference type="InterPro" id="IPR052035">
    <property type="entry name" value="ZnF_BED_domain_contain"/>
</dbReference>
<dbReference type="Proteomes" id="UP001046870">
    <property type="component" value="Chromosome 1"/>
</dbReference>
<evidence type="ECO:0000313" key="8">
    <source>
        <dbReference type="EMBL" id="KAG7491382.1"/>
    </source>
</evidence>
<dbReference type="Pfam" id="PF05699">
    <property type="entry name" value="Dimer_Tnp_hAT"/>
    <property type="match status" value="1"/>
</dbReference>
<dbReference type="SUPFAM" id="SSF140996">
    <property type="entry name" value="Hermes dimerisation domain"/>
    <property type="match status" value="1"/>
</dbReference>
<evidence type="ECO:0000256" key="4">
    <source>
        <dbReference type="ARBA" id="ARBA00022833"/>
    </source>
</evidence>
<dbReference type="InterPro" id="IPR012337">
    <property type="entry name" value="RNaseH-like_sf"/>
</dbReference>
<keyword evidence="9" id="KW-1185">Reference proteome</keyword>
<dbReference type="GO" id="GO:0008270">
    <property type="term" value="F:zinc ion binding"/>
    <property type="evidence" value="ECO:0007669"/>
    <property type="project" value="UniProtKB-KW"/>
</dbReference>
<dbReference type="GO" id="GO:0046983">
    <property type="term" value="F:protein dimerization activity"/>
    <property type="evidence" value="ECO:0007669"/>
    <property type="project" value="InterPro"/>
</dbReference>
<feature type="compositionally biased region" description="Basic and acidic residues" evidence="6">
    <location>
        <begin position="20"/>
        <end position="31"/>
    </location>
</feature>
<dbReference type="PANTHER" id="PTHR46481:SF10">
    <property type="entry name" value="ZINC FINGER BED DOMAIN-CONTAINING PROTEIN 39"/>
    <property type="match status" value="1"/>
</dbReference>
<evidence type="ECO:0000256" key="6">
    <source>
        <dbReference type="SAM" id="MobiDB-lite"/>
    </source>
</evidence>
<feature type="region of interest" description="Disordered" evidence="6">
    <location>
        <begin position="1"/>
        <end position="70"/>
    </location>
</feature>
<evidence type="ECO:0000256" key="3">
    <source>
        <dbReference type="ARBA" id="ARBA00022771"/>
    </source>
</evidence>
<feature type="compositionally biased region" description="Polar residues" evidence="6">
    <location>
        <begin position="109"/>
        <end position="142"/>
    </location>
</feature>
<keyword evidence="2" id="KW-0479">Metal-binding</keyword>
<organism evidence="8 9">
    <name type="scientific">Megalops atlanticus</name>
    <name type="common">Tarpon</name>
    <name type="synonym">Clupea gigantea</name>
    <dbReference type="NCBI Taxonomy" id="7932"/>
    <lineage>
        <taxon>Eukaryota</taxon>
        <taxon>Metazoa</taxon>
        <taxon>Chordata</taxon>
        <taxon>Craniata</taxon>
        <taxon>Vertebrata</taxon>
        <taxon>Euteleostomi</taxon>
        <taxon>Actinopterygii</taxon>
        <taxon>Neopterygii</taxon>
        <taxon>Teleostei</taxon>
        <taxon>Elopiformes</taxon>
        <taxon>Megalopidae</taxon>
        <taxon>Megalops</taxon>
    </lineage>
</organism>
<reference evidence="8" key="1">
    <citation type="submission" date="2021-01" db="EMBL/GenBank/DDBJ databases">
        <authorList>
            <person name="Zahm M."/>
            <person name="Roques C."/>
            <person name="Cabau C."/>
            <person name="Klopp C."/>
            <person name="Donnadieu C."/>
            <person name="Jouanno E."/>
            <person name="Lampietro C."/>
            <person name="Louis A."/>
            <person name="Herpin A."/>
            <person name="Echchiki A."/>
            <person name="Berthelot C."/>
            <person name="Parey E."/>
            <person name="Roest-Crollius H."/>
            <person name="Braasch I."/>
            <person name="Postlethwait J."/>
            <person name="Bobe J."/>
            <person name="Montfort J."/>
            <person name="Bouchez O."/>
            <person name="Begum T."/>
            <person name="Mejri S."/>
            <person name="Adams A."/>
            <person name="Chen W.-J."/>
            <person name="Guiguen Y."/>
        </authorList>
    </citation>
    <scope>NUCLEOTIDE SEQUENCE</scope>
    <source>
        <strain evidence="8">YG-15Mar2019-1</strain>
        <tissue evidence="8">Brain</tissue>
    </source>
</reference>
<feature type="region of interest" description="Disordered" evidence="6">
    <location>
        <begin position="82"/>
        <end position="150"/>
    </location>
</feature>
<dbReference type="OrthoDB" id="1607513at2759"/>
<feature type="domain" description="HAT C-terminal dimerisation" evidence="7">
    <location>
        <begin position="552"/>
        <end position="630"/>
    </location>
</feature>
<evidence type="ECO:0000313" key="9">
    <source>
        <dbReference type="Proteomes" id="UP001046870"/>
    </source>
</evidence>
<dbReference type="GO" id="GO:0005634">
    <property type="term" value="C:nucleus"/>
    <property type="evidence" value="ECO:0007669"/>
    <property type="project" value="UniProtKB-SubCell"/>
</dbReference>
<dbReference type="AlphaFoldDB" id="A0A9D3TDT8"/>
<evidence type="ECO:0000256" key="2">
    <source>
        <dbReference type="ARBA" id="ARBA00022723"/>
    </source>
</evidence>
<comment type="subcellular location">
    <subcellularLocation>
        <location evidence="1">Nucleus</location>
    </subcellularLocation>
</comment>
<keyword evidence="5" id="KW-0539">Nucleus</keyword>
<keyword evidence="3" id="KW-0863">Zinc-finger</keyword>
<evidence type="ECO:0000256" key="1">
    <source>
        <dbReference type="ARBA" id="ARBA00004123"/>
    </source>
</evidence>
<proteinExistence type="predicted"/>
<gene>
    <name evidence="8" type="ORF">MATL_G00003060</name>
</gene>
<dbReference type="InterPro" id="IPR008906">
    <property type="entry name" value="HATC_C_dom"/>
</dbReference>
<sequence length="638" mass="71796">MSRYQRRRSPQENIAACSSRPDDISSSHVDIHSTQAWTHDVAPHQTQKMPRVKSEGNSAPGGHQPNRKFHGNQSLQQNITACSSTPVGNTSSTKGQPHAETPDKKTKLTRVNSEDNTAPSGQSMKRYSRNKSLQQNVASCSSVPGDEASGVIPNPNPFITMIVTDLLPLSIIEGIGFRKFMRGMNPGCSIPSGMPSLRSELVQLHEQAKLKVKASLDDVSDIVLTLESWTRAPDPYLTVRCHYIDRNWELKSHVLESTEFSAQQTGDDFVDQLIRISKEWNIKEKINFVVTDRSNISHSLESAGWKHIPCFANILDQVVTDALKGDPAFETLHKKCNDIVRFLHCNTKATSRLRQFPAPLKLPQLQLLKNLDSKWNSTFCMLQTLLQNQEAINSALLHIGKGTLCLNECEMPKIRNAVSALQPFSNATSEMSVESFTSVSNIIPLMRLLPQQIQDLAQKEENTFANLLKKHCAKRSVDIEDNYRLAASTFLDARFKNVLPKNIVEMHKDRLIKDMQNLGLTCQSNAKAPASMDDHPRSVWAPLVRQTKCEEELCRYAAEKTIPLNENPLTWWRSNKERFPHLHRVARKYLGIVSTSVPPAQAFSKAGKVLSLRRSHLEPENVDMMLFLNSYYGCFPKL</sequence>
<protein>
    <recommendedName>
        <fullName evidence="7">HAT C-terminal dimerisation domain-containing protein</fullName>
    </recommendedName>
</protein>
<dbReference type="PANTHER" id="PTHR46481">
    <property type="entry name" value="ZINC FINGER BED DOMAIN-CONTAINING PROTEIN 4"/>
    <property type="match status" value="1"/>
</dbReference>
<feature type="compositionally biased region" description="Polar residues" evidence="6">
    <location>
        <begin position="82"/>
        <end position="95"/>
    </location>
</feature>